<evidence type="ECO:0000313" key="1">
    <source>
        <dbReference type="EMBL" id="JAH49954.1"/>
    </source>
</evidence>
<protein>
    <submittedName>
        <fullName evidence="1">Uncharacterized protein</fullName>
    </submittedName>
</protein>
<reference evidence="1" key="1">
    <citation type="submission" date="2014-11" db="EMBL/GenBank/DDBJ databases">
        <authorList>
            <person name="Amaro Gonzalez C."/>
        </authorList>
    </citation>
    <scope>NUCLEOTIDE SEQUENCE</scope>
</reference>
<reference evidence="1" key="2">
    <citation type="journal article" date="2015" name="Fish Shellfish Immunol.">
        <title>Early steps in the European eel (Anguilla anguilla)-Vibrio vulnificus interaction in the gills: Role of the RtxA13 toxin.</title>
        <authorList>
            <person name="Callol A."/>
            <person name="Pajuelo D."/>
            <person name="Ebbesson L."/>
            <person name="Teles M."/>
            <person name="MacKenzie S."/>
            <person name="Amaro C."/>
        </authorList>
    </citation>
    <scope>NUCLEOTIDE SEQUENCE</scope>
</reference>
<sequence length="29" mass="3175">MLISQVWTGSPVVTQTVVMWSRGLNPSSL</sequence>
<name>A0A0E9T8F3_ANGAN</name>
<dbReference type="EMBL" id="GBXM01058623">
    <property type="protein sequence ID" value="JAH49954.1"/>
    <property type="molecule type" value="Transcribed_RNA"/>
</dbReference>
<accession>A0A0E9T8F3</accession>
<proteinExistence type="predicted"/>
<dbReference type="AlphaFoldDB" id="A0A0E9T8F3"/>
<organism evidence="1">
    <name type="scientific">Anguilla anguilla</name>
    <name type="common">European freshwater eel</name>
    <name type="synonym">Muraena anguilla</name>
    <dbReference type="NCBI Taxonomy" id="7936"/>
    <lineage>
        <taxon>Eukaryota</taxon>
        <taxon>Metazoa</taxon>
        <taxon>Chordata</taxon>
        <taxon>Craniata</taxon>
        <taxon>Vertebrata</taxon>
        <taxon>Euteleostomi</taxon>
        <taxon>Actinopterygii</taxon>
        <taxon>Neopterygii</taxon>
        <taxon>Teleostei</taxon>
        <taxon>Anguilliformes</taxon>
        <taxon>Anguillidae</taxon>
        <taxon>Anguilla</taxon>
    </lineage>
</organism>